<feature type="transmembrane region" description="Helical" evidence="8">
    <location>
        <begin position="255"/>
        <end position="277"/>
    </location>
</feature>
<dbReference type="OrthoDB" id="9783823at2"/>
<gene>
    <name evidence="10" type="ORF">DX873_13405</name>
</gene>
<dbReference type="Gene3D" id="1.20.1250.20">
    <property type="entry name" value="MFS general substrate transporter like domains"/>
    <property type="match status" value="2"/>
</dbReference>
<dbReference type="PRINTS" id="PR00171">
    <property type="entry name" value="SUGRTRNSPORT"/>
</dbReference>
<dbReference type="NCBIfam" id="TIGR00879">
    <property type="entry name" value="SP"/>
    <property type="match status" value="1"/>
</dbReference>
<proteinExistence type="inferred from homology"/>
<dbReference type="PROSITE" id="PS00217">
    <property type="entry name" value="SUGAR_TRANSPORT_2"/>
    <property type="match status" value="1"/>
</dbReference>
<dbReference type="InterPro" id="IPR005828">
    <property type="entry name" value="MFS_sugar_transport-like"/>
</dbReference>
<feature type="transmembrane region" description="Helical" evidence="8">
    <location>
        <begin position="82"/>
        <end position="101"/>
    </location>
</feature>
<evidence type="ECO:0000256" key="4">
    <source>
        <dbReference type="ARBA" id="ARBA00022692"/>
    </source>
</evidence>
<dbReference type="AlphaFoldDB" id="A0A371JN68"/>
<dbReference type="PANTHER" id="PTHR48020:SF12">
    <property type="entry name" value="PROTON MYO-INOSITOL COTRANSPORTER"/>
    <property type="match status" value="1"/>
</dbReference>
<dbReference type="Proteomes" id="UP000261828">
    <property type="component" value="Unassembled WGS sequence"/>
</dbReference>
<dbReference type="InterPro" id="IPR050814">
    <property type="entry name" value="Myo-inositol_Transporter"/>
</dbReference>
<comment type="caution">
    <text evidence="10">The sequence shown here is derived from an EMBL/GenBank/DDBJ whole genome shotgun (WGS) entry which is preliminary data.</text>
</comment>
<dbReference type="RefSeq" id="WP_116184998.1">
    <property type="nucleotide sequence ID" value="NZ_QTJX01000003.1"/>
</dbReference>
<feature type="transmembrane region" description="Helical" evidence="8">
    <location>
        <begin position="292"/>
        <end position="313"/>
    </location>
</feature>
<dbReference type="Pfam" id="PF00083">
    <property type="entry name" value="Sugar_tr"/>
    <property type="match status" value="1"/>
</dbReference>
<evidence type="ECO:0000259" key="9">
    <source>
        <dbReference type="PROSITE" id="PS50850"/>
    </source>
</evidence>
<dbReference type="PANTHER" id="PTHR48020">
    <property type="entry name" value="PROTON MYO-INOSITOL COTRANSPORTER"/>
    <property type="match status" value="1"/>
</dbReference>
<dbReference type="InterPro" id="IPR003663">
    <property type="entry name" value="Sugar/inositol_transpt"/>
</dbReference>
<dbReference type="PROSITE" id="PS50850">
    <property type="entry name" value="MFS"/>
    <property type="match status" value="1"/>
</dbReference>
<protein>
    <submittedName>
        <fullName evidence="10">MFS transporter</fullName>
    </submittedName>
</protein>
<evidence type="ECO:0000313" key="10">
    <source>
        <dbReference type="EMBL" id="RDY58677.1"/>
    </source>
</evidence>
<dbReference type="PROSITE" id="PS00216">
    <property type="entry name" value="SUGAR_TRANSPORT_1"/>
    <property type="match status" value="1"/>
</dbReference>
<comment type="similarity">
    <text evidence="2 7">Belongs to the major facilitator superfamily. Sugar transporter (TC 2.A.1.1) family.</text>
</comment>
<evidence type="ECO:0000313" key="11">
    <source>
        <dbReference type="Proteomes" id="UP000261828"/>
    </source>
</evidence>
<keyword evidence="3 7" id="KW-0813">Transport</keyword>
<dbReference type="EMBL" id="QTJX01000003">
    <property type="protein sequence ID" value="RDY58677.1"/>
    <property type="molecule type" value="Genomic_DNA"/>
</dbReference>
<accession>A0A371JN68</accession>
<evidence type="ECO:0000256" key="5">
    <source>
        <dbReference type="ARBA" id="ARBA00022989"/>
    </source>
</evidence>
<evidence type="ECO:0000256" key="8">
    <source>
        <dbReference type="SAM" id="Phobius"/>
    </source>
</evidence>
<feature type="domain" description="Major facilitator superfamily (MFS) profile" evidence="9">
    <location>
        <begin position="8"/>
        <end position="444"/>
    </location>
</feature>
<dbReference type="InterPro" id="IPR005829">
    <property type="entry name" value="Sugar_transporter_CS"/>
</dbReference>
<feature type="transmembrane region" description="Helical" evidence="8">
    <location>
        <begin position="140"/>
        <end position="162"/>
    </location>
</feature>
<keyword evidence="5 8" id="KW-1133">Transmembrane helix</keyword>
<feature type="transmembrane region" description="Helical" evidence="8">
    <location>
        <begin position="419"/>
        <end position="438"/>
    </location>
</feature>
<feature type="transmembrane region" description="Helical" evidence="8">
    <location>
        <begin position="174"/>
        <end position="193"/>
    </location>
</feature>
<reference evidence="10 11" key="1">
    <citation type="submission" date="2018-08" db="EMBL/GenBank/DDBJ databases">
        <title>Muricauda nanhaiensis sp. nov., isolated from seawater of the South China Sea.</title>
        <authorList>
            <person name="Dang Y."/>
        </authorList>
    </citation>
    <scope>NUCLEOTIDE SEQUENCE [LARGE SCALE GENOMIC DNA]</scope>
    <source>
        <strain evidence="10 11">SM1704</strain>
    </source>
</reference>
<feature type="transmembrane region" description="Helical" evidence="8">
    <location>
        <begin position="320"/>
        <end position="341"/>
    </location>
</feature>
<keyword evidence="6 8" id="KW-0472">Membrane</keyword>
<feature type="transmembrane region" description="Helical" evidence="8">
    <location>
        <begin position="384"/>
        <end position="407"/>
    </location>
</feature>
<dbReference type="InterPro" id="IPR020846">
    <property type="entry name" value="MFS_dom"/>
</dbReference>
<keyword evidence="11" id="KW-1185">Reference proteome</keyword>
<dbReference type="GO" id="GO:0022857">
    <property type="term" value="F:transmembrane transporter activity"/>
    <property type="evidence" value="ECO:0007669"/>
    <property type="project" value="InterPro"/>
</dbReference>
<feature type="transmembrane region" description="Helical" evidence="8">
    <location>
        <begin position="107"/>
        <end position="128"/>
    </location>
</feature>
<dbReference type="InterPro" id="IPR036259">
    <property type="entry name" value="MFS_trans_sf"/>
</dbReference>
<keyword evidence="4 8" id="KW-0812">Transmembrane</keyword>
<evidence type="ECO:0000256" key="2">
    <source>
        <dbReference type="ARBA" id="ARBA00010992"/>
    </source>
</evidence>
<evidence type="ECO:0000256" key="3">
    <source>
        <dbReference type="ARBA" id="ARBA00022448"/>
    </source>
</evidence>
<feature type="transmembrane region" description="Helical" evidence="8">
    <location>
        <begin position="347"/>
        <end position="372"/>
    </location>
</feature>
<organism evidence="10 11">
    <name type="scientific">Flagellimonas nanhaiensis</name>
    <dbReference type="NCBI Taxonomy" id="2292706"/>
    <lineage>
        <taxon>Bacteria</taxon>
        <taxon>Pseudomonadati</taxon>
        <taxon>Bacteroidota</taxon>
        <taxon>Flavobacteriia</taxon>
        <taxon>Flavobacteriales</taxon>
        <taxon>Flavobacteriaceae</taxon>
        <taxon>Flagellimonas</taxon>
    </lineage>
</organism>
<dbReference type="SUPFAM" id="SSF103473">
    <property type="entry name" value="MFS general substrate transporter"/>
    <property type="match status" value="1"/>
</dbReference>
<feature type="transmembrane region" description="Helical" evidence="8">
    <location>
        <begin position="51"/>
        <end position="70"/>
    </location>
</feature>
<evidence type="ECO:0000256" key="7">
    <source>
        <dbReference type="RuleBase" id="RU003346"/>
    </source>
</evidence>
<comment type="subcellular location">
    <subcellularLocation>
        <location evidence="1">Membrane</location>
        <topology evidence="1">Multi-pass membrane protein</topology>
    </subcellularLocation>
</comment>
<evidence type="ECO:0000256" key="6">
    <source>
        <dbReference type="ARBA" id="ARBA00023136"/>
    </source>
</evidence>
<sequence>MNNRIFKISIAAALAGFLFGFDTVVISGANQPIKEIWDTNWFLGDSIFTFHGIFIMSMALWGTVLGSLFGGIPCDRLGRKKTLFWIGVLYFISAVGSAVAAEPYSFSFFRFIGGVGVGASSVAAPVYISEISTAENRGRLTALYQFNIVFGILIAFISNYLIGNLFDENVAWRWMLGIEGLPALIYTLLVVRIPNSPRWLLLKNREESVVIKSLTLLGIDPDKASSHLAQIKAAIQETAEKEKDKLFSGKYNKSLILAFLIAFFNQLSGINFVLYYAPEILERAGLASGESLFSSISIGFINLIFTFVGIALIDKLGRKQLMYIGSVGYILSLAMVGWCFYTGASSVLLLIFILVFIASHAVGQGSVIWVFISEVFPNKVRSYGQSWGTGTHWVFAALITLLTPTFLDSEIGIFKDNPWPIFIFFSFMMVLQLLWVFFMMPETKGKSLEELGKLLSSKKGKKDK</sequence>
<evidence type="ECO:0000256" key="1">
    <source>
        <dbReference type="ARBA" id="ARBA00004141"/>
    </source>
</evidence>
<name>A0A371JN68_9FLAO</name>
<dbReference type="GO" id="GO:0016020">
    <property type="term" value="C:membrane"/>
    <property type="evidence" value="ECO:0007669"/>
    <property type="project" value="UniProtKB-SubCell"/>
</dbReference>